<sequence length="298" mass="32273">MSSALTTNTLPKNVAIAGATGLVGQALLVGLLKDDHVAKVIVIGRRQPQIPSSSKLSASQLAKLKFVACELVNLQHLPLNDVIHRAYCCLGTTIKKAGSQTQFINVDKTAAIDFAQMILTANQRLNATHISTQLHMITAHGATPNSKVFYNRIKGETEQAIAKLGFDQIHFYRPSLLLGKRHEARLLEDIGQRLSTYFIGMFIGPMRSIKPITAKQVASAMLSYSGGSREELARFEVSNCAPSNATQPNIRLADTELANTALTNATSTETKSMGNAAIKPVISIITNQQMHQLNSVKV</sequence>
<evidence type="ECO:0008006" key="3">
    <source>
        <dbReference type="Google" id="ProtNLM"/>
    </source>
</evidence>
<protein>
    <recommendedName>
        <fullName evidence="3">NAD-dependent epimerase/dehydratase family protein</fullName>
    </recommendedName>
</protein>
<dbReference type="EMBL" id="JAAIKR010000016">
    <property type="protein sequence ID" value="MBR9729141.1"/>
    <property type="molecule type" value="Genomic_DNA"/>
</dbReference>
<dbReference type="Gene3D" id="3.40.50.720">
    <property type="entry name" value="NAD(P)-binding Rossmann-like Domain"/>
    <property type="match status" value="1"/>
</dbReference>
<gene>
    <name evidence="1" type="ORF">G3R48_14265</name>
</gene>
<organism evidence="1 2">
    <name type="scientific">Shewanella intestini</name>
    <dbReference type="NCBI Taxonomy" id="2017544"/>
    <lineage>
        <taxon>Bacteria</taxon>
        <taxon>Pseudomonadati</taxon>
        <taxon>Pseudomonadota</taxon>
        <taxon>Gammaproteobacteria</taxon>
        <taxon>Alteromonadales</taxon>
        <taxon>Shewanellaceae</taxon>
        <taxon>Shewanella</taxon>
    </lineage>
</organism>
<reference evidence="1 2" key="1">
    <citation type="submission" date="2020-02" db="EMBL/GenBank/DDBJ databases">
        <title>Shewanella WXL01 sp. nov., a marine bacterium isolated from green algae in Luhuitou Fringing Reef (Northern South China Sea).</title>
        <authorList>
            <person name="Wang X."/>
        </authorList>
    </citation>
    <scope>NUCLEOTIDE SEQUENCE [LARGE SCALE GENOMIC DNA]</scope>
    <source>
        <strain evidence="1 2">MCCC 1A01895</strain>
    </source>
</reference>
<proteinExistence type="predicted"/>
<dbReference type="RefSeq" id="WP_153665894.1">
    <property type="nucleotide sequence ID" value="NZ_JAAIKR010000016.1"/>
</dbReference>
<accession>A0ABS5I5F2</accession>
<comment type="caution">
    <text evidence="1">The sequence shown here is derived from an EMBL/GenBank/DDBJ whole genome shotgun (WGS) entry which is preliminary data.</text>
</comment>
<dbReference type="SUPFAM" id="SSF51735">
    <property type="entry name" value="NAD(P)-binding Rossmann-fold domains"/>
    <property type="match status" value="1"/>
</dbReference>
<dbReference type="PANTHER" id="PTHR14097:SF7">
    <property type="entry name" value="OXIDOREDUCTASE HTATIP2"/>
    <property type="match status" value="1"/>
</dbReference>
<dbReference type="Proteomes" id="UP000811844">
    <property type="component" value="Unassembled WGS sequence"/>
</dbReference>
<evidence type="ECO:0000313" key="2">
    <source>
        <dbReference type="Proteomes" id="UP000811844"/>
    </source>
</evidence>
<dbReference type="InterPro" id="IPR036291">
    <property type="entry name" value="NAD(P)-bd_dom_sf"/>
</dbReference>
<name>A0ABS5I5F2_9GAMM</name>
<keyword evidence="2" id="KW-1185">Reference proteome</keyword>
<evidence type="ECO:0000313" key="1">
    <source>
        <dbReference type="EMBL" id="MBR9729141.1"/>
    </source>
</evidence>
<dbReference type="PANTHER" id="PTHR14097">
    <property type="entry name" value="OXIDOREDUCTASE HTATIP2"/>
    <property type="match status" value="1"/>
</dbReference>